<dbReference type="OrthoDB" id="6910283at2759"/>
<comment type="caution">
    <text evidence="1">The sequence shown here is derived from an EMBL/GenBank/DDBJ whole genome shotgun (WGS) entry which is preliminary data.</text>
</comment>
<evidence type="ECO:0000313" key="1">
    <source>
        <dbReference type="EMBL" id="CAG9559979.1"/>
    </source>
</evidence>
<protein>
    <submittedName>
        <fullName evidence="1">(African queen) hypothetical protein</fullName>
    </submittedName>
</protein>
<name>A0A8J2VPR8_9NEOP</name>
<sequence length="120" mass="13877">MYTDGLYISIRGRKSDEKCNILFTPSKRNIKVISWAEHDVTYDLNHSGKAPVPFTLNITARTVIERTINNFLDLDFEGNDAGPQLLQPCDIKNFQNLQKITIKGIHHLRGLLFEYDKHIY</sequence>
<dbReference type="Proteomes" id="UP000789524">
    <property type="component" value="Unassembled WGS sequence"/>
</dbReference>
<gene>
    <name evidence="1" type="ORF">DCHRY22_LOCUS1731</name>
</gene>
<dbReference type="EMBL" id="CAKASE010000044">
    <property type="protein sequence ID" value="CAG9559979.1"/>
    <property type="molecule type" value="Genomic_DNA"/>
</dbReference>
<reference evidence="1" key="1">
    <citation type="submission" date="2021-09" db="EMBL/GenBank/DDBJ databases">
        <authorList>
            <person name="Martin H S."/>
        </authorList>
    </citation>
    <scope>NUCLEOTIDE SEQUENCE</scope>
</reference>
<keyword evidence="2" id="KW-1185">Reference proteome</keyword>
<organism evidence="1 2">
    <name type="scientific">Danaus chrysippus</name>
    <name type="common">African queen</name>
    <dbReference type="NCBI Taxonomy" id="151541"/>
    <lineage>
        <taxon>Eukaryota</taxon>
        <taxon>Metazoa</taxon>
        <taxon>Ecdysozoa</taxon>
        <taxon>Arthropoda</taxon>
        <taxon>Hexapoda</taxon>
        <taxon>Insecta</taxon>
        <taxon>Pterygota</taxon>
        <taxon>Neoptera</taxon>
        <taxon>Endopterygota</taxon>
        <taxon>Lepidoptera</taxon>
        <taxon>Glossata</taxon>
        <taxon>Ditrysia</taxon>
        <taxon>Papilionoidea</taxon>
        <taxon>Nymphalidae</taxon>
        <taxon>Danainae</taxon>
        <taxon>Danaini</taxon>
        <taxon>Danaina</taxon>
        <taxon>Danaus</taxon>
        <taxon>Anosia</taxon>
    </lineage>
</organism>
<proteinExistence type="predicted"/>
<dbReference type="AlphaFoldDB" id="A0A8J2VPR8"/>
<accession>A0A8J2VPR8</accession>
<evidence type="ECO:0000313" key="2">
    <source>
        <dbReference type="Proteomes" id="UP000789524"/>
    </source>
</evidence>